<feature type="repeat" description="WD" evidence="7">
    <location>
        <begin position="342"/>
        <end position="373"/>
    </location>
</feature>
<dbReference type="InterPro" id="IPR001680">
    <property type="entry name" value="WD40_rpt"/>
</dbReference>
<accession>A0ABP1P235</accession>
<dbReference type="PROSITE" id="PS50082">
    <property type="entry name" value="WD_REPEATS_2"/>
    <property type="match status" value="2"/>
</dbReference>
<dbReference type="InterPro" id="IPR056150">
    <property type="entry name" value="WD40_CDC20-Fz"/>
</dbReference>
<dbReference type="SUPFAM" id="SSF50978">
    <property type="entry name" value="WD40 repeat-like"/>
    <property type="match status" value="1"/>
</dbReference>
<evidence type="ECO:0000256" key="7">
    <source>
        <dbReference type="PROSITE-ProRule" id="PRU00221"/>
    </source>
</evidence>
<evidence type="ECO:0000313" key="11">
    <source>
        <dbReference type="Proteomes" id="UP001642520"/>
    </source>
</evidence>
<dbReference type="InterPro" id="IPR015943">
    <property type="entry name" value="WD40/YVTN_repeat-like_dom_sf"/>
</dbReference>
<name>A0ABP1P235_XYLVO</name>
<evidence type="ECO:0000256" key="6">
    <source>
        <dbReference type="ARBA" id="ARBA00023306"/>
    </source>
</evidence>
<dbReference type="Pfam" id="PF24807">
    <property type="entry name" value="WD40_CDC20-Fz"/>
    <property type="match status" value="1"/>
</dbReference>
<keyword evidence="6" id="KW-0131">Cell cycle</keyword>
<dbReference type="EMBL" id="CAXAJV020001294">
    <property type="protein sequence ID" value="CAL7946626.1"/>
    <property type="molecule type" value="Genomic_DNA"/>
</dbReference>
<dbReference type="PANTHER" id="PTHR19918">
    <property type="entry name" value="CELL DIVISION CYCLE 20 CDC20 FIZZY -RELATED"/>
    <property type="match status" value="1"/>
</dbReference>
<keyword evidence="3" id="KW-0132">Cell division</keyword>
<evidence type="ECO:0000256" key="3">
    <source>
        <dbReference type="ARBA" id="ARBA00022618"/>
    </source>
</evidence>
<feature type="region of interest" description="Disordered" evidence="8">
    <location>
        <begin position="517"/>
        <end position="537"/>
    </location>
</feature>
<sequence>MSHFKYMKEINNLTRMDENIKGPLPRWQKKCLETSNPSINLSINSSRKVTSASFTNINTTTTTTVAATTTITTTTTTGKTPIKKNDTRNKKTPSKNTKKSPTKTPSGGDRFIPSRSTTNFDLGYYKIQQQTNIEKDDEKIDNESPSKREMQRLMGENLHGGDITQMRVLSYQNKAPAPPEGYQNPLRVVYSQSKTPASVKASTRYIPQTPDRILDAPEIVDDYYLNLIDWSESNILAVALGANVYLWNAGTGTIEQLFELESNDYVCSVAWIQEGPYLAVGNTTGNTELWDCSQTKRVRVMNGHAARVGSLSWNSHILTSGCRAGQIVHHDVRQRDHVISTINAHAQEVCGLKWSPDGKYLASGGNDNMLQIWPPMSGQNHAHTQPLYSLNQHQAAVKALAWCPWQNNILASGGGTADRTIRFWNCNTGACLNTVDTKSQVCSLLWSTTYKEIVSGHGYAQNQLTIWKYPAMTKVAELTGHSSRVLHLAMSPDGTTILSAGADETLRLWKCFQPDPHKKKDTSEMKSVASRLKQSIR</sequence>
<evidence type="ECO:0000256" key="4">
    <source>
        <dbReference type="ARBA" id="ARBA00022737"/>
    </source>
</evidence>
<proteinExistence type="inferred from homology"/>
<keyword evidence="2 7" id="KW-0853">WD repeat</keyword>
<feature type="repeat" description="WD" evidence="7">
    <location>
        <begin position="478"/>
        <end position="510"/>
    </location>
</feature>
<gene>
    <name evidence="10" type="ORF">XYLVIOL_LOCUS7881</name>
</gene>
<feature type="region of interest" description="Disordered" evidence="8">
    <location>
        <begin position="74"/>
        <end position="117"/>
    </location>
</feature>
<comment type="caution">
    <text evidence="10">The sequence shown here is derived from an EMBL/GenBank/DDBJ whole genome shotgun (WGS) entry which is preliminary data.</text>
</comment>
<dbReference type="InterPro" id="IPR033010">
    <property type="entry name" value="Cdc20/Fizzy"/>
</dbReference>
<dbReference type="InterPro" id="IPR036322">
    <property type="entry name" value="WD40_repeat_dom_sf"/>
</dbReference>
<dbReference type="PANTHER" id="PTHR19918:SF8">
    <property type="entry name" value="FI02843P"/>
    <property type="match status" value="1"/>
</dbReference>
<feature type="domain" description="CDC20/Fizzy WD40" evidence="9">
    <location>
        <begin position="214"/>
        <end position="509"/>
    </location>
</feature>
<reference evidence="10 11" key="1">
    <citation type="submission" date="2024-08" db="EMBL/GenBank/DDBJ databases">
        <authorList>
            <person name="Will J Nash"/>
            <person name="Angela Man"/>
            <person name="Seanna McTaggart"/>
            <person name="Kendall Baker"/>
            <person name="Tom Barker"/>
            <person name="Leah Catchpole"/>
            <person name="Alex Durrant"/>
            <person name="Karim Gharbi"/>
            <person name="Naomi Irish"/>
            <person name="Gemy Kaithakottil"/>
            <person name="Debby Ku"/>
            <person name="Aaliyah Providence"/>
            <person name="Felix Shaw"/>
            <person name="David Swarbreck"/>
            <person name="Chris Watkins"/>
            <person name="Ann M. McCartney"/>
            <person name="Giulio Formenti"/>
            <person name="Alice Mouton"/>
            <person name="Noel Vella"/>
            <person name="Bjorn M von Reumont"/>
            <person name="Adriana Vella"/>
            <person name="Wilfried Haerty"/>
        </authorList>
    </citation>
    <scope>NUCLEOTIDE SEQUENCE [LARGE SCALE GENOMIC DNA]</scope>
</reference>
<keyword evidence="5" id="KW-0498">Mitosis</keyword>
<keyword evidence="11" id="KW-1185">Reference proteome</keyword>
<dbReference type="SMART" id="SM00320">
    <property type="entry name" value="WD40"/>
    <property type="match status" value="6"/>
</dbReference>
<dbReference type="CDD" id="cd00200">
    <property type="entry name" value="WD40"/>
    <property type="match status" value="1"/>
</dbReference>
<evidence type="ECO:0000313" key="10">
    <source>
        <dbReference type="EMBL" id="CAL7946626.1"/>
    </source>
</evidence>
<comment type="similarity">
    <text evidence="1">Belongs to the WD repeat CDC20/Fizzy family.</text>
</comment>
<protein>
    <recommendedName>
        <fullName evidence="9">CDC20/Fizzy WD40 domain-containing protein</fullName>
    </recommendedName>
</protein>
<evidence type="ECO:0000256" key="8">
    <source>
        <dbReference type="SAM" id="MobiDB-lite"/>
    </source>
</evidence>
<dbReference type="Gene3D" id="2.130.10.10">
    <property type="entry name" value="YVTN repeat-like/Quinoprotein amine dehydrogenase"/>
    <property type="match status" value="1"/>
</dbReference>
<evidence type="ECO:0000259" key="9">
    <source>
        <dbReference type="Pfam" id="PF24807"/>
    </source>
</evidence>
<evidence type="ECO:0000256" key="1">
    <source>
        <dbReference type="ARBA" id="ARBA00006445"/>
    </source>
</evidence>
<keyword evidence="4" id="KW-0677">Repeat</keyword>
<evidence type="ECO:0000256" key="5">
    <source>
        <dbReference type="ARBA" id="ARBA00022776"/>
    </source>
</evidence>
<organism evidence="10 11">
    <name type="scientific">Xylocopa violacea</name>
    <name type="common">Violet carpenter bee</name>
    <name type="synonym">Apis violacea</name>
    <dbReference type="NCBI Taxonomy" id="135666"/>
    <lineage>
        <taxon>Eukaryota</taxon>
        <taxon>Metazoa</taxon>
        <taxon>Ecdysozoa</taxon>
        <taxon>Arthropoda</taxon>
        <taxon>Hexapoda</taxon>
        <taxon>Insecta</taxon>
        <taxon>Pterygota</taxon>
        <taxon>Neoptera</taxon>
        <taxon>Endopterygota</taxon>
        <taxon>Hymenoptera</taxon>
        <taxon>Apocrita</taxon>
        <taxon>Aculeata</taxon>
        <taxon>Apoidea</taxon>
        <taxon>Anthophila</taxon>
        <taxon>Apidae</taxon>
        <taxon>Xylocopa</taxon>
        <taxon>Xylocopa</taxon>
    </lineage>
</organism>
<feature type="compositionally biased region" description="Basic residues" evidence="8">
    <location>
        <begin position="90"/>
        <end position="101"/>
    </location>
</feature>
<dbReference type="PROSITE" id="PS50294">
    <property type="entry name" value="WD_REPEATS_REGION"/>
    <property type="match status" value="2"/>
</dbReference>
<evidence type="ECO:0000256" key="2">
    <source>
        <dbReference type="ARBA" id="ARBA00022574"/>
    </source>
</evidence>
<dbReference type="Proteomes" id="UP001642520">
    <property type="component" value="Unassembled WGS sequence"/>
</dbReference>